<name>X1L825_9ZZZZ</name>
<accession>X1L825</accession>
<gene>
    <name evidence="1" type="ORF">S06H3_02876</name>
</gene>
<reference evidence="1" key="1">
    <citation type="journal article" date="2014" name="Front. Microbiol.">
        <title>High frequency of phylogenetically diverse reductive dehalogenase-homologous genes in deep subseafloor sedimentary metagenomes.</title>
        <authorList>
            <person name="Kawai M."/>
            <person name="Futagami T."/>
            <person name="Toyoda A."/>
            <person name="Takaki Y."/>
            <person name="Nishi S."/>
            <person name="Hori S."/>
            <person name="Arai W."/>
            <person name="Tsubouchi T."/>
            <person name="Morono Y."/>
            <person name="Uchiyama I."/>
            <person name="Ito T."/>
            <person name="Fujiyama A."/>
            <person name="Inagaki F."/>
            <person name="Takami H."/>
        </authorList>
    </citation>
    <scope>NUCLEOTIDE SEQUENCE</scope>
    <source>
        <strain evidence="1">Expedition CK06-06</strain>
    </source>
</reference>
<dbReference type="EMBL" id="BARV01000886">
    <property type="protein sequence ID" value="GAH90323.1"/>
    <property type="molecule type" value="Genomic_DNA"/>
</dbReference>
<proteinExistence type="predicted"/>
<organism evidence="1">
    <name type="scientific">marine sediment metagenome</name>
    <dbReference type="NCBI Taxonomy" id="412755"/>
    <lineage>
        <taxon>unclassified sequences</taxon>
        <taxon>metagenomes</taxon>
        <taxon>ecological metagenomes</taxon>
    </lineage>
</organism>
<dbReference type="AlphaFoldDB" id="X1L825"/>
<sequence>MMTLPRVTIAPHGLEEDLELAERTIDHSLNVTTAVVTVCQPNKLRTALWLVNASDTDIQIGLGWEPVATIGSQTGLLLRANGGSLELNKSTLYKGLVYARHAGTGNKRLCAVELESRYANI</sequence>
<protein>
    <submittedName>
        <fullName evidence="1">Uncharacterized protein</fullName>
    </submittedName>
</protein>
<comment type="caution">
    <text evidence="1">The sequence shown here is derived from an EMBL/GenBank/DDBJ whole genome shotgun (WGS) entry which is preliminary data.</text>
</comment>
<evidence type="ECO:0000313" key="1">
    <source>
        <dbReference type="EMBL" id="GAH90323.1"/>
    </source>
</evidence>